<evidence type="ECO:0000259" key="2">
    <source>
        <dbReference type="Pfam" id="PF00289"/>
    </source>
</evidence>
<protein>
    <submittedName>
        <fullName evidence="4">Biotin carboxylase 2, chloroplastic</fullName>
    </submittedName>
</protein>
<organism evidence="3 4">
    <name type="scientific">Arachis duranensis</name>
    <name type="common">Wild peanut</name>
    <dbReference type="NCBI Taxonomy" id="130453"/>
    <lineage>
        <taxon>Eukaryota</taxon>
        <taxon>Viridiplantae</taxon>
        <taxon>Streptophyta</taxon>
        <taxon>Embryophyta</taxon>
        <taxon>Tracheophyta</taxon>
        <taxon>Spermatophyta</taxon>
        <taxon>Magnoliopsida</taxon>
        <taxon>eudicotyledons</taxon>
        <taxon>Gunneridae</taxon>
        <taxon>Pentapetalae</taxon>
        <taxon>rosids</taxon>
        <taxon>fabids</taxon>
        <taxon>Fabales</taxon>
        <taxon>Fabaceae</taxon>
        <taxon>Papilionoideae</taxon>
        <taxon>50 kb inversion clade</taxon>
        <taxon>dalbergioids sensu lato</taxon>
        <taxon>Dalbergieae</taxon>
        <taxon>Pterocarpus clade</taxon>
        <taxon>Arachis</taxon>
    </lineage>
</organism>
<dbReference type="SUPFAM" id="SSF52440">
    <property type="entry name" value="PreATP-grasp domain"/>
    <property type="match status" value="1"/>
</dbReference>
<dbReference type="RefSeq" id="XP_052118858.1">
    <property type="nucleotide sequence ID" value="XM_052262898.1"/>
</dbReference>
<dbReference type="KEGG" id="adu:107493635"/>
<dbReference type="Pfam" id="PF00289">
    <property type="entry name" value="Biotin_carb_N"/>
    <property type="match status" value="1"/>
</dbReference>
<evidence type="ECO:0000313" key="3">
    <source>
        <dbReference type="Proteomes" id="UP000515211"/>
    </source>
</evidence>
<gene>
    <name evidence="4" type="primary">LOC107493635</name>
</gene>
<reference evidence="3" key="1">
    <citation type="journal article" date="2016" name="Nat. Genet.">
        <title>The genome sequences of Arachis duranensis and Arachis ipaensis, the diploid ancestors of cultivated peanut.</title>
        <authorList>
            <person name="Bertioli D.J."/>
            <person name="Cannon S.B."/>
            <person name="Froenicke L."/>
            <person name="Huang G."/>
            <person name="Farmer A.D."/>
            <person name="Cannon E.K."/>
            <person name="Liu X."/>
            <person name="Gao D."/>
            <person name="Clevenger J."/>
            <person name="Dash S."/>
            <person name="Ren L."/>
            <person name="Moretzsohn M.C."/>
            <person name="Shirasawa K."/>
            <person name="Huang W."/>
            <person name="Vidigal B."/>
            <person name="Abernathy B."/>
            <person name="Chu Y."/>
            <person name="Niederhuth C.E."/>
            <person name="Umale P."/>
            <person name="Araujo A.C."/>
            <person name="Kozik A."/>
            <person name="Kim K.D."/>
            <person name="Burow M.D."/>
            <person name="Varshney R.K."/>
            <person name="Wang X."/>
            <person name="Zhang X."/>
            <person name="Barkley N."/>
            <person name="Guimaraes P.M."/>
            <person name="Isobe S."/>
            <person name="Guo B."/>
            <person name="Liao B."/>
            <person name="Stalker H.T."/>
            <person name="Schmitz R.J."/>
            <person name="Scheffler B.E."/>
            <person name="Leal-Bertioli S.C."/>
            <person name="Xun X."/>
            <person name="Jackson S.A."/>
            <person name="Michelmore R."/>
            <person name="Ozias-Akins P."/>
        </authorList>
    </citation>
    <scope>NUCLEOTIDE SEQUENCE [LARGE SCALE GENOMIC DNA]</scope>
    <source>
        <strain evidence="3">cv. V14167</strain>
    </source>
</reference>
<evidence type="ECO:0000256" key="1">
    <source>
        <dbReference type="SAM" id="MobiDB-lite"/>
    </source>
</evidence>
<evidence type="ECO:0000313" key="4">
    <source>
        <dbReference type="RefSeq" id="XP_052118858.1"/>
    </source>
</evidence>
<dbReference type="InterPro" id="IPR051602">
    <property type="entry name" value="ACC_Biotin_Carboxylase"/>
</dbReference>
<feature type="domain" description="Biotin carboxylase-like N-terminal" evidence="2">
    <location>
        <begin position="62"/>
        <end position="102"/>
    </location>
</feature>
<dbReference type="InterPro" id="IPR005481">
    <property type="entry name" value="BC-like_N"/>
</dbReference>
<dbReference type="Gene3D" id="3.40.50.20">
    <property type="match status" value="1"/>
</dbReference>
<keyword evidence="3" id="KW-1185">Reference proteome</keyword>
<name>A0A9C6U088_ARADU</name>
<proteinExistence type="predicted"/>
<sequence>MMNSPSGMGLYAGTSRGIKNSQCSFLGATKVNFPSQTMSRTCQLNHKHKTHSGALHATCQGDKILVANRGKILVRAIRTAHEWGIPCMALYSTIDKDALHSNWLMNPSALAKRQLANRRFQIQSWFEDRLQDLPDDPNNELMMPKDPECNKEGQG</sequence>
<dbReference type="GeneID" id="107493635"/>
<dbReference type="Proteomes" id="UP000515211">
    <property type="component" value="Chromosome 6"/>
</dbReference>
<dbReference type="InterPro" id="IPR016185">
    <property type="entry name" value="PreATP-grasp_dom_sf"/>
</dbReference>
<accession>A0A9C6U088</accession>
<dbReference type="PANTHER" id="PTHR48095">
    <property type="entry name" value="PYRUVATE CARBOXYLASE SUBUNIT A"/>
    <property type="match status" value="1"/>
</dbReference>
<reference evidence="4" key="2">
    <citation type="submission" date="2025-08" db="UniProtKB">
        <authorList>
            <consortium name="RefSeq"/>
        </authorList>
    </citation>
    <scope>IDENTIFICATION</scope>
    <source>
        <tissue evidence="4">Whole plant</tissue>
    </source>
</reference>
<feature type="compositionally biased region" description="Basic and acidic residues" evidence="1">
    <location>
        <begin position="143"/>
        <end position="155"/>
    </location>
</feature>
<dbReference type="AlphaFoldDB" id="A0A9C6U088"/>
<dbReference type="PANTHER" id="PTHR48095:SF2">
    <property type="entry name" value="BIOTIN CARBOXYLASE, CHLOROPLASTIC"/>
    <property type="match status" value="1"/>
</dbReference>
<feature type="region of interest" description="Disordered" evidence="1">
    <location>
        <begin position="133"/>
        <end position="155"/>
    </location>
</feature>